<comment type="caution">
    <text evidence="1">The sequence shown here is derived from an EMBL/GenBank/DDBJ whole genome shotgun (WGS) entry which is preliminary data.</text>
</comment>
<dbReference type="InterPro" id="IPR032720">
    <property type="entry name" value="Cys_rich_CWC"/>
</dbReference>
<proteinExistence type="predicted"/>
<dbReference type="EMBL" id="JBHSAF010000001">
    <property type="protein sequence ID" value="MFC3911951.1"/>
    <property type="molecule type" value="Genomic_DNA"/>
</dbReference>
<name>A0ABV8CII9_9GAMM</name>
<organism evidence="1 2">
    <name type="scientific">Pseudaeromonas sharmana</name>
    <dbReference type="NCBI Taxonomy" id="328412"/>
    <lineage>
        <taxon>Bacteria</taxon>
        <taxon>Pseudomonadati</taxon>
        <taxon>Pseudomonadota</taxon>
        <taxon>Gammaproteobacteria</taxon>
        <taxon>Aeromonadales</taxon>
        <taxon>Aeromonadaceae</taxon>
        <taxon>Pseudaeromonas</taxon>
    </lineage>
</organism>
<protein>
    <submittedName>
        <fullName evidence="1">Cysteine-rich CWC family protein</fullName>
    </submittedName>
</protein>
<evidence type="ECO:0000313" key="1">
    <source>
        <dbReference type="EMBL" id="MFC3911951.1"/>
    </source>
</evidence>
<sequence>MQITAIEPDPSRCPLCGQANHCLNLGAQDSARRCWCNDPALRFPPALLARVAPPLRGKACICQACARAAADGASESVTS</sequence>
<dbReference type="RefSeq" id="WP_377149815.1">
    <property type="nucleotide sequence ID" value="NZ_JBHSAF010000001.1"/>
</dbReference>
<accession>A0ABV8CII9</accession>
<dbReference type="Proteomes" id="UP001595692">
    <property type="component" value="Unassembled WGS sequence"/>
</dbReference>
<dbReference type="Pfam" id="PF14375">
    <property type="entry name" value="Cys_rich_CWC"/>
    <property type="match status" value="1"/>
</dbReference>
<evidence type="ECO:0000313" key="2">
    <source>
        <dbReference type="Proteomes" id="UP001595692"/>
    </source>
</evidence>
<reference evidence="2" key="1">
    <citation type="journal article" date="2019" name="Int. J. Syst. Evol. Microbiol.">
        <title>The Global Catalogue of Microorganisms (GCM) 10K type strain sequencing project: providing services to taxonomists for standard genome sequencing and annotation.</title>
        <authorList>
            <consortium name="The Broad Institute Genomics Platform"/>
            <consortium name="The Broad Institute Genome Sequencing Center for Infectious Disease"/>
            <person name="Wu L."/>
            <person name="Ma J."/>
        </authorList>
    </citation>
    <scope>NUCLEOTIDE SEQUENCE [LARGE SCALE GENOMIC DNA]</scope>
    <source>
        <strain evidence="2">CCUG 54939</strain>
    </source>
</reference>
<keyword evidence="2" id="KW-1185">Reference proteome</keyword>
<gene>
    <name evidence="1" type="ORF">ACFOSS_00525</name>
</gene>